<sequence length="581" mass="66073">MGPGDNIETQMALDARIDQLQSELIHLKRRRNALSPISQLPPEILCNILLLVKQEDVTDSEEHQQPIPQYIRLCHVSHFWRSVMLGCPELWVDVRVAYSNSCKGRRMFKFMAQHAKNQKLSVTYTHINSENHSIANMDGVLLRTLHEESSKVMSLNLSWGRIYYKAAQGGALFANIFRERDFGNLETLHLKHTLVGLQPVLQLEEVFENPPTKLRCLEVTGWKVDLSFGCQLLGGLTHLVLNGGFDGSLSALSLAPRLKTLHITELSPSRSAPFPPGHVLRFQHLESLALSAYMPTLSSILQVIQIPPNLAHLSLSWLHYRYTDLPNFPRSPDARPGIFFNTWEHGQEGVVQPQHVLVGQFRGHTRFGFVVYGWKTASPSDRFKPRRFKCSLPSVTLRFELPLTSAPSLLDWIFPFTDSNDYQHKWSFDEVRVMEVLASVESEGDDCIQKKEKHLFGDHFWTTIANAPYLQTLHIDSHFETKLKEIIVALGHSAFTALRSLVFSFVRFETAARRIPFDEFARSIVEYLKLDGRAPLALLGFRHCPETASQDTLEVLKEVAANVVCLENGEWRNCACFSLQL</sequence>
<dbReference type="Gene3D" id="3.80.10.10">
    <property type="entry name" value="Ribonuclease Inhibitor"/>
    <property type="match status" value="1"/>
</dbReference>
<proteinExistence type="predicted"/>
<dbReference type="OrthoDB" id="3064786at2759"/>
<organism evidence="1 2">
    <name type="scientific">Candolleomyces aberdarensis</name>
    <dbReference type="NCBI Taxonomy" id="2316362"/>
    <lineage>
        <taxon>Eukaryota</taxon>
        <taxon>Fungi</taxon>
        <taxon>Dikarya</taxon>
        <taxon>Basidiomycota</taxon>
        <taxon>Agaricomycotina</taxon>
        <taxon>Agaricomycetes</taxon>
        <taxon>Agaricomycetidae</taxon>
        <taxon>Agaricales</taxon>
        <taxon>Agaricineae</taxon>
        <taxon>Psathyrellaceae</taxon>
        <taxon>Candolleomyces</taxon>
    </lineage>
</organism>
<dbReference type="EMBL" id="SDEE01001117">
    <property type="protein sequence ID" value="RXW12799.1"/>
    <property type="molecule type" value="Genomic_DNA"/>
</dbReference>
<evidence type="ECO:0000313" key="2">
    <source>
        <dbReference type="Proteomes" id="UP000290288"/>
    </source>
</evidence>
<accession>A0A4Q2D1M3</accession>
<name>A0A4Q2D1M3_9AGAR</name>
<dbReference type="Gene3D" id="1.20.1280.50">
    <property type="match status" value="1"/>
</dbReference>
<dbReference type="STRING" id="2316362.A0A4Q2D1M3"/>
<protein>
    <submittedName>
        <fullName evidence="1">Uncharacterized protein</fullName>
    </submittedName>
</protein>
<comment type="caution">
    <text evidence="1">The sequence shown here is derived from an EMBL/GenBank/DDBJ whole genome shotgun (WGS) entry which is preliminary data.</text>
</comment>
<dbReference type="AlphaFoldDB" id="A0A4Q2D1M3"/>
<dbReference type="InterPro" id="IPR032675">
    <property type="entry name" value="LRR_dom_sf"/>
</dbReference>
<gene>
    <name evidence="1" type="ORF">EST38_g13059</name>
</gene>
<evidence type="ECO:0000313" key="1">
    <source>
        <dbReference type="EMBL" id="RXW12799.1"/>
    </source>
</evidence>
<keyword evidence="2" id="KW-1185">Reference proteome</keyword>
<dbReference type="Proteomes" id="UP000290288">
    <property type="component" value="Unassembled WGS sequence"/>
</dbReference>
<dbReference type="SUPFAM" id="SSF52047">
    <property type="entry name" value="RNI-like"/>
    <property type="match status" value="1"/>
</dbReference>
<reference evidence="1 2" key="1">
    <citation type="submission" date="2019-01" db="EMBL/GenBank/DDBJ databases">
        <title>Draft genome sequence of Psathyrella aberdarensis IHI B618.</title>
        <authorList>
            <person name="Buettner E."/>
            <person name="Kellner H."/>
        </authorList>
    </citation>
    <scope>NUCLEOTIDE SEQUENCE [LARGE SCALE GENOMIC DNA]</scope>
    <source>
        <strain evidence="1 2">IHI B618</strain>
    </source>
</reference>